<dbReference type="AlphaFoldDB" id="A0A7W4IDE8"/>
<proteinExistence type="predicted"/>
<dbReference type="EMBL" id="JABEQJ010000013">
    <property type="protein sequence ID" value="MBB2160809.1"/>
    <property type="molecule type" value="Genomic_DNA"/>
</dbReference>
<name>A0A7W4IDE8_9PROT</name>
<sequence>MGEATFDRMVQEGLMPKGKRVFRRVIWDRRDLADAMAALDRKWGQTAARAAGTGINPWDELLK</sequence>
<reference evidence="1 2" key="1">
    <citation type="submission" date="2020-04" db="EMBL/GenBank/DDBJ databases">
        <title>Description of novel Gluconacetobacter.</title>
        <authorList>
            <person name="Sombolestani A."/>
        </authorList>
    </citation>
    <scope>NUCLEOTIDE SEQUENCE [LARGE SCALE GENOMIC DNA]</scope>
    <source>
        <strain evidence="1 2">LMG 19747</strain>
    </source>
</reference>
<protein>
    <submittedName>
        <fullName evidence="1">Uncharacterized protein</fullName>
    </submittedName>
</protein>
<evidence type="ECO:0000313" key="1">
    <source>
        <dbReference type="EMBL" id="MBB2160809.1"/>
    </source>
</evidence>
<dbReference type="RefSeq" id="WP_182997659.1">
    <property type="nucleotide sequence ID" value="NZ_JABEQJ010000013.1"/>
</dbReference>
<gene>
    <name evidence="1" type="ORF">HLH48_11610</name>
</gene>
<dbReference type="Proteomes" id="UP000589085">
    <property type="component" value="Unassembled WGS sequence"/>
</dbReference>
<organism evidence="1 2">
    <name type="scientific">Gluconacetobacter sacchari</name>
    <dbReference type="NCBI Taxonomy" id="92759"/>
    <lineage>
        <taxon>Bacteria</taxon>
        <taxon>Pseudomonadati</taxon>
        <taxon>Pseudomonadota</taxon>
        <taxon>Alphaproteobacteria</taxon>
        <taxon>Acetobacterales</taxon>
        <taxon>Acetobacteraceae</taxon>
        <taxon>Gluconacetobacter</taxon>
    </lineage>
</organism>
<accession>A0A7W4IDE8</accession>
<evidence type="ECO:0000313" key="2">
    <source>
        <dbReference type="Proteomes" id="UP000589085"/>
    </source>
</evidence>
<comment type="caution">
    <text evidence="1">The sequence shown here is derived from an EMBL/GenBank/DDBJ whole genome shotgun (WGS) entry which is preliminary data.</text>
</comment>